<dbReference type="EMBL" id="AVOT02011880">
    <property type="protein sequence ID" value="MBW0493039.1"/>
    <property type="molecule type" value="Genomic_DNA"/>
</dbReference>
<accession>A0A9Q3CY03</accession>
<evidence type="ECO:0000313" key="2">
    <source>
        <dbReference type="Proteomes" id="UP000765509"/>
    </source>
</evidence>
<dbReference type="AlphaFoldDB" id="A0A9Q3CY03"/>
<comment type="caution">
    <text evidence="1">The sequence shown here is derived from an EMBL/GenBank/DDBJ whole genome shotgun (WGS) entry which is preliminary data.</text>
</comment>
<sequence length="97" mass="11043">MAGDELYASLPLVHKPKVTVSHPSYSSKPRTVHASSSREKIVYYEDENMTPTQSEKTGEPRRENFIKHEEGTQGNIELTHPQISLSQSMIDQSEMRQ</sequence>
<reference evidence="1" key="1">
    <citation type="submission" date="2021-03" db="EMBL/GenBank/DDBJ databases">
        <title>Draft genome sequence of rust myrtle Austropuccinia psidii MF-1, a brazilian biotype.</title>
        <authorList>
            <person name="Quecine M.C."/>
            <person name="Pachon D.M.R."/>
            <person name="Bonatelli M.L."/>
            <person name="Correr F.H."/>
            <person name="Franceschini L.M."/>
            <person name="Leite T.F."/>
            <person name="Margarido G.R.A."/>
            <person name="Almeida C.A."/>
            <person name="Ferrarezi J.A."/>
            <person name="Labate C.A."/>
        </authorList>
    </citation>
    <scope>NUCLEOTIDE SEQUENCE</scope>
    <source>
        <strain evidence="1">MF-1</strain>
    </source>
</reference>
<proteinExistence type="predicted"/>
<name>A0A9Q3CY03_9BASI</name>
<dbReference type="Proteomes" id="UP000765509">
    <property type="component" value="Unassembled WGS sequence"/>
</dbReference>
<evidence type="ECO:0000313" key="1">
    <source>
        <dbReference type="EMBL" id="MBW0493039.1"/>
    </source>
</evidence>
<organism evidence="1 2">
    <name type="scientific">Austropuccinia psidii MF-1</name>
    <dbReference type="NCBI Taxonomy" id="1389203"/>
    <lineage>
        <taxon>Eukaryota</taxon>
        <taxon>Fungi</taxon>
        <taxon>Dikarya</taxon>
        <taxon>Basidiomycota</taxon>
        <taxon>Pucciniomycotina</taxon>
        <taxon>Pucciniomycetes</taxon>
        <taxon>Pucciniales</taxon>
        <taxon>Sphaerophragmiaceae</taxon>
        <taxon>Austropuccinia</taxon>
    </lineage>
</organism>
<gene>
    <name evidence="1" type="ORF">O181_032754</name>
</gene>
<keyword evidence="2" id="KW-1185">Reference proteome</keyword>
<protein>
    <submittedName>
        <fullName evidence="1">Uncharacterized protein</fullName>
    </submittedName>
</protein>